<dbReference type="Pfam" id="PF01936">
    <property type="entry name" value="NYN"/>
    <property type="match status" value="1"/>
</dbReference>
<dbReference type="AlphaFoldDB" id="A0A222E1V8"/>
<dbReference type="PANTHER" id="PTHR35811">
    <property type="entry name" value="SLR1870 PROTEIN"/>
    <property type="match status" value="1"/>
</dbReference>
<sequence length="233" mass="25233">MLINHPAKPDRPAVAVLVDGDNIAASHAEQVLAFAAKHGRVTVARVYANTRGFSNWQNAVGYRLLHTGSGKNAADILLTIDAMELALTSGIGTFVLASSDADFTQLALRLRELGHQVQGIGESKASPSFLAACAGFTFLDSPTRPDAPTCKLEVTGFDQQIRSMIAAHSQQGRGIRITDLSVKMRTSHGAQIRTRPEKTWRGYLSKRPHLFQLDPKGPEAMVRFLPEGFGTLT</sequence>
<evidence type="ECO:0000259" key="1">
    <source>
        <dbReference type="Pfam" id="PF01936"/>
    </source>
</evidence>
<dbReference type="EMBL" id="CP022540">
    <property type="protein sequence ID" value="ASP20195.1"/>
    <property type="molecule type" value="Genomic_DNA"/>
</dbReference>
<dbReference type="GO" id="GO:0004540">
    <property type="term" value="F:RNA nuclease activity"/>
    <property type="evidence" value="ECO:0007669"/>
    <property type="project" value="InterPro"/>
</dbReference>
<reference evidence="2 3" key="1">
    <citation type="submission" date="2017-07" db="EMBL/GenBank/DDBJ databases">
        <title>Genome Sequence of Antarctobacter heliothermus Strain SMS3 Isolated from a culture of the Diatom Skeletonema marinoi.</title>
        <authorList>
            <person name="Topel M."/>
            <person name="Pinder M.I.M."/>
            <person name="Johansson O.N."/>
            <person name="Kourtchenko O."/>
            <person name="Godhe A."/>
            <person name="Clarke A.K."/>
        </authorList>
    </citation>
    <scope>NUCLEOTIDE SEQUENCE [LARGE SCALE GENOMIC DNA]</scope>
    <source>
        <strain evidence="2 3">SMS3</strain>
    </source>
</reference>
<accession>A0A222E1V8</accession>
<protein>
    <submittedName>
        <fullName evidence="2">NYN domain protein</fullName>
    </submittedName>
</protein>
<dbReference type="InterPro" id="IPR021139">
    <property type="entry name" value="NYN"/>
</dbReference>
<dbReference type="PANTHER" id="PTHR35811:SF1">
    <property type="entry name" value="HTH OST-TYPE DOMAIN-CONTAINING PROTEIN"/>
    <property type="match status" value="1"/>
</dbReference>
<keyword evidence="3" id="KW-1185">Reference proteome</keyword>
<gene>
    <name evidence="2" type="ORF">ANTHELSMS3_01498</name>
</gene>
<dbReference type="Gene3D" id="3.40.50.1010">
    <property type="entry name" value="5'-nuclease"/>
    <property type="match status" value="1"/>
</dbReference>
<evidence type="ECO:0000313" key="3">
    <source>
        <dbReference type="Proteomes" id="UP000203589"/>
    </source>
</evidence>
<organism evidence="2 3">
    <name type="scientific">Antarctobacter heliothermus</name>
    <dbReference type="NCBI Taxonomy" id="74033"/>
    <lineage>
        <taxon>Bacteria</taxon>
        <taxon>Pseudomonadati</taxon>
        <taxon>Pseudomonadota</taxon>
        <taxon>Alphaproteobacteria</taxon>
        <taxon>Rhodobacterales</taxon>
        <taxon>Roseobacteraceae</taxon>
        <taxon>Antarctobacter</taxon>
    </lineage>
</organism>
<dbReference type="Proteomes" id="UP000203589">
    <property type="component" value="Chromosome"/>
</dbReference>
<dbReference type="KEGG" id="aht:ANTHELSMS3_01498"/>
<proteinExistence type="predicted"/>
<dbReference type="OrthoDB" id="9783963at2"/>
<name>A0A222E1V8_9RHOB</name>
<feature type="domain" description="NYN" evidence="1">
    <location>
        <begin position="14"/>
        <end position="140"/>
    </location>
</feature>
<evidence type="ECO:0000313" key="2">
    <source>
        <dbReference type="EMBL" id="ASP20195.1"/>
    </source>
</evidence>
<dbReference type="CDD" id="cd11297">
    <property type="entry name" value="PIN_LabA-like_N_1"/>
    <property type="match status" value="1"/>
</dbReference>